<dbReference type="Pfam" id="PF11209">
    <property type="entry name" value="LmeA"/>
    <property type="match status" value="1"/>
</dbReference>
<reference evidence="1 2" key="1">
    <citation type="journal article" date="2015" name="Stand. Genomic Sci.">
        <title>Genomic Encyclopedia of Bacterial and Archaeal Type Strains, Phase III: the genomes of soil and plant-associated and newly described type strains.</title>
        <authorList>
            <person name="Whitman W.B."/>
            <person name="Woyke T."/>
            <person name="Klenk H.P."/>
            <person name="Zhou Y."/>
            <person name="Lilburn T.G."/>
            <person name="Beck B.J."/>
            <person name="De Vos P."/>
            <person name="Vandamme P."/>
            <person name="Eisen J.A."/>
            <person name="Garrity G."/>
            <person name="Hugenholtz P."/>
            <person name="Kyrpides N.C."/>
        </authorList>
    </citation>
    <scope>NUCLEOTIDE SEQUENCE [LARGE SCALE GENOMIC DNA]</scope>
    <source>
        <strain evidence="1 2">VKM Ac-2572</strain>
    </source>
</reference>
<dbReference type="OrthoDB" id="3215846at2"/>
<protein>
    <submittedName>
        <fullName evidence="1">DUF2993 family protein</fullName>
    </submittedName>
</protein>
<proteinExistence type="predicted"/>
<dbReference type="EMBL" id="SLWN01000010">
    <property type="protein sequence ID" value="TCO22311.1"/>
    <property type="molecule type" value="Genomic_DNA"/>
</dbReference>
<evidence type="ECO:0000313" key="1">
    <source>
        <dbReference type="EMBL" id="TCO22311.1"/>
    </source>
</evidence>
<comment type="caution">
    <text evidence="1">The sequence shown here is derived from an EMBL/GenBank/DDBJ whole genome shotgun (WGS) entry which is preliminary data.</text>
</comment>
<name>A0A4R2H7Y4_9ACTN</name>
<dbReference type="Proteomes" id="UP000294508">
    <property type="component" value="Unassembled WGS sequence"/>
</dbReference>
<dbReference type="InterPro" id="IPR021373">
    <property type="entry name" value="DUF2993"/>
</dbReference>
<keyword evidence="2" id="KW-1185">Reference proteome</keyword>
<evidence type="ECO:0000313" key="2">
    <source>
        <dbReference type="Proteomes" id="UP000294508"/>
    </source>
</evidence>
<organism evidence="1 2">
    <name type="scientific">Kribbella steppae</name>
    <dbReference type="NCBI Taxonomy" id="2512223"/>
    <lineage>
        <taxon>Bacteria</taxon>
        <taxon>Bacillati</taxon>
        <taxon>Actinomycetota</taxon>
        <taxon>Actinomycetes</taxon>
        <taxon>Propionibacteriales</taxon>
        <taxon>Kribbellaceae</taxon>
        <taxon>Kribbella</taxon>
    </lineage>
</organism>
<dbReference type="AlphaFoldDB" id="A0A4R2H7Y4"/>
<accession>A0A4R2H7Y4</accession>
<gene>
    <name evidence="1" type="ORF">EV652_110297</name>
</gene>
<sequence>MSSRRPRRWLRRLVVTVVILGLLVVGADRAAAWVAEDRLATMAAKEAAQYDVQAADTNVEIGGFGFLPQVVKEEFSTVTLTMQEPTFSSVPAEDLTVTMSGVHVPRALITGGSGAAVTIDSTDMKVRLSPAELAKLAARATGVDNLVLSVVDGRLHARLSVRGNDVDATLSPKVDKGRVVLAVDELSDSVPSILRSTVSRLLARGITLPELPFGASLKQVAVEGNSVVLVATVADLEFAG</sequence>